<feature type="compositionally biased region" description="Basic and acidic residues" evidence="1">
    <location>
        <begin position="1"/>
        <end position="13"/>
    </location>
</feature>
<dbReference type="PANTHER" id="PTHR35161:SF22">
    <property type="match status" value="1"/>
</dbReference>
<dbReference type="EMBL" id="RWGY01000011">
    <property type="protein sequence ID" value="TVU29813.1"/>
    <property type="molecule type" value="Genomic_DNA"/>
</dbReference>
<keyword evidence="3" id="KW-1185">Reference proteome</keyword>
<evidence type="ECO:0000313" key="2">
    <source>
        <dbReference type="EMBL" id="TVU29813.1"/>
    </source>
</evidence>
<feature type="non-terminal residue" evidence="2">
    <location>
        <position position="1"/>
    </location>
</feature>
<feature type="region of interest" description="Disordered" evidence="1">
    <location>
        <begin position="1"/>
        <end position="68"/>
    </location>
</feature>
<reference evidence="2 3" key="1">
    <citation type="journal article" date="2019" name="Sci. Rep.">
        <title>A high-quality genome of Eragrostis curvula grass provides insights into Poaceae evolution and supports new strategies to enhance forage quality.</title>
        <authorList>
            <person name="Carballo J."/>
            <person name="Santos B.A.C.M."/>
            <person name="Zappacosta D."/>
            <person name="Garbus I."/>
            <person name="Selva J.P."/>
            <person name="Gallo C.A."/>
            <person name="Diaz A."/>
            <person name="Albertini E."/>
            <person name="Caccamo M."/>
            <person name="Echenique V."/>
        </authorList>
    </citation>
    <scope>NUCLEOTIDE SEQUENCE [LARGE SCALE GENOMIC DNA]</scope>
    <source>
        <strain evidence="3">cv. Victoria</strain>
        <tissue evidence="2">Leaf</tissue>
    </source>
</reference>
<proteinExistence type="predicted"/>
<comment type="caution">
    <text evidence="2">The sequence shown here is derived from an EMBL/GenBank/DDBJ whole genome shotgun (WGS) entry which is preliminary data.</text>
</comment>
<feature type="compositionally biased region" description="Basic residues" evidence="1">
    <location>
        <begin position="23"/>
        <end position="37"/>
    </location>
</feature>
<accession>A0A5J9V1E5</accession>
<sequence>MNFLTDHREEARASAHHSFTPHPRPRRATKRRSRRTGSPRPICSSPAPRPRRLDAPSPAAALKEEAPRARFPSTTCLPALRSPPRGIGKPLASVDVEGTKNMKILMRKTRVLTGNKLSPGKTCPHNLQDLFASSREFRHCSELIASIVPRIIYAEVPGFIKRKKRVNVRRLKIPKVYRVLTDVAIKRCRAIRSWALQLHQQGKSLNGKFKYSDLRLNSRGYVKCRLSKIQALKNASPSSCQEDMKSVKQVIMEVVGVGNLAGLPDDLRLLLQLMSQYKPGDELLIHKHPGLKKESKKLHQFSQMFAHLEMLERTNRSKYQRIIGRLPFGNKEWKVRIKSNSFLMRIFMYKGRMKSYEDGPEGAVKLYRNSIQHLTKGHSVRVIMKRKKGRRARRSTLVLFRYQEIAHILGGTLPGVIASLMKALHDEGELEAALS</sequence>
<gene>
    <name evidence="2" type="ORF">EJB05_21400</name>
</gene>
<protein>
    <submittedName>
        <fullName evidence="2">Uncharacterized protein</fullName>
    </submittedName>
</protein>
<dbReference type="Proteomes" id="UP000324897">
    <property type="component" value="Chromosome 1"/>
</dbReference>
<dbReference type="PANTHER" id="PTHR35161">
    <property type="entry name" value="OS02G0303100 PROTEIN"/>
    <property type="match status" value="1"/>
</dbReference>
<dbReference type="AlphaFoldDB" id="A0A5J9V1E5"/>
<evidence type="ECO:0000313" key="3">
    <source>
        <dbReference type="Proteomes" id="UP000324897"/>
    </source>
</evidence>
<evidence type="ECO:0000256" key="1">
    <source>
        <dbReference type="SAM" id="MobiDB-lite"/>
    </source>
</evidence>
<name>A0A5J9V1E5_9POAL</name>
<organism evidence="2 3">
    <name type="scientific">Eragrostis curvula</name>
    <name type="common">weeping love grass</name>
    <dbReference type="NCBI Taxonomy" id="38414"/>
    <lineage>
        <taxon>Eukaryota</taxon>
        <taxon>Viridiplantae</taxon>
        <taxon>Streptophyta</taxon>
        <taxon>Embryophyta</taxon>
        <taxon>Tracheophyta</taxon>
        <taxon>Spermatophyta</taxon>
        <taxon>Magnoliopsida</taxon>
        <taxon>Liliopsida</taxon>
        <taxon>Poales</taxon>
        <taxon>Poaceae</taxon>
        <taxon>PACMAD clade</taxon>
        <taxon>Chloridoideae</taxon>
        <taxon>Eragrostideae</taxon>
        <taxon>Eragrostidinae</taxon>
        <taxon>Eragrostis</taxon>
    </lineage>
</organism>
<dbReference type="Gramene" id="TVU29813">
    <property type="protein sequence ID" value="TVU29813"/>
    <property type="gene ID" value="EJB05_21400"/>
</dbReference>